<dbReference type="OrthoDB" id="3486889at2"/>
<name>A0A5Q0GT41_SACSY</name>
<evidence type="ECO:0000259" key="7">
    <source>
        <dbReference type="PROSITE" id="PS51012"/>
    </source>
</evidence>
<sequence>MTTPTAAPPTRWRGTDFGTQVLVLTRRSLRTLVNDPRMIVFSVLQPLIMLTLFSQIFASIADTPGFPSGVAYIDFLMPAILVNTAMQSSLQAGVGLVTDMKNGVLARFRSLPIRLGAVLVARSLSDLVRTSAQLLLMLVFAVTIFGFSPAGGLLGVAGSLALALAVSWGLGWVFLAIATWLRNAELMQTVGFLAMFPLMFASSAYVPVSGLPGWLQAVADVNPLTHAVDAARAMALGHPVTGVVGALVTSGALAAVGWVLAVRGFRRPVPA</sequence>
<feature type="transmembrane region" description="Helical" evidence="6">
    <location>
        <begin position="134"/>
        <end position="154"/>
    </location>
</feature>
<dbReference type="PANTHER" id="PTHR43229:SF2">
    <property type="entry name" value="NODULATION PROTEIN J"/>
    <property type="match status" value="1"/>
</dbReference>
<feature type="transmembrane region" description="Helical" evidence="6">
    <location>
        <begin position="235"/>
        <end position="261"/>
    </location>
</feature>
<dbReference type="InterPro" id="IPR047817">
    <property type="entry name" value="ABC2_TM_bact-type"/>
</dbReference>
<evidence type="ECO:0000256" key="1">
    <source>
        <dbReference type="ARBA" id="ARBA00004141"/>
    </source>
</evidence>
<dbReference type="InterPro" id="IPR051784">
    <property type="entry name" value="Nod_factor_ABC_transporter"/>
</dbReference>
<gene>
    <name evidence="8" type="ORF">EKG83_06535</name>
</gene>
<keyword evidence="4 6" id="KW-0472">Membrane</keyword>
<organism evidence="8 9">
    <name type="scientific">Saccharothrix syringae</name>
    <name type="common">Nocardiopsis syringae</name>
    <dbReference type="NCBI Taxonomy" id="103733"/>
    <lineage>
        <taxon>Bacteria</taxon>
        <taxon>Bacillati</taxon>
        <taxon>Actinomycetota</taxon>
        <taxon>Actinomycetes</taxon>
        <taxon>Pseudonocardiales</taxon>
        <taxon>Pseudonocardiaceae</taxon>
        <taxon>Saccharothrix</taxon>
    </lineage>
</organism>
<evidence type="ECO:0000313" key="8">
    <source>
        <dbReference type="EMBL" id="QFZ17168.1"/>
    </source>
</evidence>
<dbReference type="PROSITE" id="PS51012">
    <property type="entry name" value="ABC_TM2"/>
    <property type="match status" value="1"/>
</dbReference>
<dbReference type="KEGG" id="ssyi:EKG83_06535"/>
<feature type="transmembrane region" description="Helical" evidence="6">
    <location>
        <begin position="193"/>
        <end position="215"/>
    </location>
</feature>
<comment type="subcellular location">
    <subcellularLocation>
        <location evidence="6">Cell membrane</location>
        <topology evidence="6">Multi-pass membrane protein</topology>
    </subcellularLocation>
    <subcellularLocation>
        <location evidence="1">Membrane</location>
        <topology evidence="1">Multi-pass membrane protein</topology>
    </subcellularLocation>
</comment>
<comment type="similarity">
    <text evidence="6">Belongs to the ABC-2 integral membrane protein family.</text>
</comment>
<dbReference type="PIRSF" id="PIRSF006648">
    <property type="entry name" value="DrrB"/>
    <property type="match status" value="1"/>
</dbReference>
<evidence type="ECO:0000256" key="4">
    <source>
        <dbReference type="ARBA" id="ARBA00023136"/>
    </source>
</evidence>
<keyword evidence="2 6" id="KW-0812">Transmembrane</keyword>
<feature type="transmembrane region" description="Helical" evidence="6">
    <location>
        <begin position="38"/>
        <end position="60"/>
    </location>
</feature>
<dbReference type="GO" id="GO:0046677">
    <property type="term" value="P:response to antibiotic"/>
    <property type="evidence" value="ECO:0007669"/>
    <property type="project" value="UniProtKB-KW"/>
</dbReference>
<keyword evidence="5" id="KW-0046">Antibiotic resistance</keyword>
<dbReference type="EMBL" id="CP034550">
    <property type="protein sequence ID" value="QFZ17168.1"/>
    <property type="molecule type" value="Genomic_DNA"/>
</dbReference>
<keyword evidence="6" id="KW-1003">Cell membrane</keyword>
<reference evidence="9" key="1">
    <citation type="journal article" date="2021" name="Curr. Microbiol.">
        <title>Complete genome of nocamycin-producing strain Saccharothrix syringae NRRL B-16468 reveals the biosynthetic potential for secondary metabolites.</title>
        <authorList>
            <person name="Mo X."/>
            <person name="Yang S."/>
        </authorList>
    </citation>
    <scope>NUCLEOTIDE SEQUENCE [LARGE SCALE GENOMIC DNA]</scope>
    <source>
        <strain evidence="9">ATCC 51364 / DSM 43886 / JCM 6844 / KCTC 9398 / NBRC 14523 / NRRL B-16468 / INA 2240</strain>
    </source>
</reference>
<dbReference type="RefSeq" id="WP_033427672.1">
    <property type="nucleotide sequence ID" value="NZ_CP034550.1"/>
</dbReference>
<evidence type="ECO:0000256" key="2">
    <source>
        <dbReference type="ARBA" id="ARBA00022692"/>
    </source>
</evidence>
<dbReference type="InterPro" id="IPR013525">
    <property type="entry name" value="ABC2_TM"/>
</dbReference>
<dbReference type="PANTHER" id="PTHR43229">
    <property type="entry name" value="NODULATION PROTEIN J"/>
    <property type="match status" value="1"/>
</dbReference>
<protein>
    <recommendedName>
        <fullName evidence="6">Transport permease protein</fullName>
    </recommendedName>
</protein>
<evidence type="ECO:0000256" key="5">
    <source>
        <dbReference type="ARBA" id="ARBA00023251"/>
    </source>
</evidence>
<proteinExistence type="inferred from homology"/>
<dbReference type="GO" id="GO:0140359">
    <property type="term" value="F:ABC-type transporter activity"/>
    <property type="evidence" value="ECO:0007669"/>
    <property type="project" value="InterPro"/>
</dbReference>
<feature type="domain" description="ABC transmembrane type-2" evidence="7">
    <location>
        <begin position="37"/>
        <end position="268"/>
    </location>
</feature>
<dbReference type="PRINTS" id="PR00164">
    <property type="entry name" value="ABC2TRNSPORT"/>
</dbReference>
<accession>A0A5Q0GT41</accession>
<feature type="transmembrane region" description="Helical" evidence="6">
    <location>
        <begin position="160"/>
        <end position="181"/>
    </location>
</feature>
<evidence type="ECO:0000256" key="6">
    <source>
        <dbReference type="RuleBase" id="RU361157"/>
    </source>
</evidence>
<dbReference type="AlphaFoldDB" id="A0A5Q0GT41"/>
<dbReference type="GO" id="GO:0043190">
    <property type="term" value="C:ATP-binding cassette (ABC) transporter complex"/>
    <property type="evidence" value="ECO:0007669"/>
    <property type="project" value="InterPro"/>
</dbReference>
<feature type="transmembrane region" description="Helical" evidence="6">
    <location>
        <begin position="66"/>
        <end position="86"/>
    </location>
</feature>
<evidence type="ECO:0000313" key="9">
    <source>
        <dbReference type="Proteomes" id="UP000325787"/>
    </source>
</evidence>
<dbReference type="Pfam" id="PF01061">
    <property type="entry name" value="ABC2_membrane"/>
    <property type="match status" value="1"/>
</dbReference>
<keyword evidence="9" id="KW-1185">Reference proteome</keyword>
<dbReference type="Proteomes" id="UP000325787">
    <property type="component" value="Chromosome"/>
</dbReference>
<evidence type="ECO:0000256" key="3">
    <source>
        <dbReference type="ARBA" id="ARBA00022989"/>
    </source>
</evidence>
<keyword evidence="3 6" id="KW-1133">Transmembrane helix</keyword>
<keyword evidence="6" id="KW-0813">Transport</keyword>
<dbReference type="InterPro" id="IPR000412">
    <property type="entry name" value="ABC_2_transport"/>
</dbReference>